<dbReference type="RefSeq" id="WP_269331093.1">
    <property type="nucleotide sequence ID" value="NZ_JAMZFT010000001.1"/>
</dbReference>
<feature type="region of interest" description="Disordered" evidence="1">
    <location>
        <begin position="49"/>
        <end position="80"/>
    </location>
</feature>
<reference evidence="2" key="1">
    <citation type="submission" date="2022-06" db="EMBL/GenBank/DDBJ databases">
        <title>Isolation and Genomics of Futiania mangrovii gen. nov., sp. nov., a Rare and Metabolically-versatile member in the Class Alphaproteobacteria.</title>
        <authorList>
            <person name="Liu L."/>
            <person name="Huang W.-C."/>
            <person name="Pan J."/>
            <person name="Li J."/>
            <person name="Huang Y."/>
            <person name="Du H."/>
            <person name="Liu Y."/>
            <person name="Li M."/>
        </authorList>
    </citation>
    <scope>NUCLEOTIDE SEQUENCE</scope>
    <source>
        <strain evidence="2">FT118</strain>
    </source>
</reference>
<protein>
    <submittedName>
        <fullName evidence="2">Uncharacterized protein</fullName>
    </submittedName>
</protein>
<proteinExistence type="predicted"/>
<comment type="caution">
    <text evidence="2">The sequence shown here is derived from an EMBL/GenBank/DDBJ whole genome shotgun (WGS) entry which is preliminary data.</text>
</comment>
<name>A0A9J6PGA6_9PROT</name>
<keyword evidence="3" id="KW-1185">Reference proteome</keyword>
<gene>
    <name evidence="2" type="ORF">NJQ99_01815</name>
</gene>
<dbReference type="AlphaFoldDB" id="A0A9J6PGA6"/>
<sequence>MTWFVNMQDTFLSGWGEARNGRALYCIKCSSYTQALNIAARARARPEMKHVAVSSRPRKMRPGDQRTIRDASELGEVWTG</sequence>
<organism evidence="2 3">
    <name type="scientific">Futiania mangrovi</name>
    <dbReference type="NCBI Taxonomy" id="2959716"/>
    <lineage>
        <taxon>Bacteria</taxon>
        <taxon>Pseudomonadati</taxon>
        <taxon>Pseudomonadota</taxon>
        <taxon>Alphaproteobacteria</taxon>
        <taxon>Futianiales</taxon>
        <taxon>Futianiaceae</taxon>
        <taxon>Futiania</taxon>
    </lineage>
</organism>
<dbReference type="Proteomes" id="UP001055804">
    <property type="component" value="Unassembled WGS sequence"/>
</dbReference>
<evidence type="ECO:0000313" key="3">
    <source>
        <dbReference type="Proteomes" id="UP001055804"/>
    </source>
</evidence>
<dbReference type="EMBL" id="JAMZFT010000001">
    <property type="protein sequence ID" value="MCP1335138.1"/>
    <property type="molecule type" value="Genomic_DNA"/>
</dbReference>
<feature type="compositionally biased region" description="Basic and acidic residues" evidence="1">
    <location>
        <begin position="61"/>
        <end position="72"/>
    </location>
</feature>
<accession>A0A9J6PGA6</accession>
<evidence type="ECO:0000313" key="2">
    <source>
        <dbReference type="EMBL" id="MCP1335138.1"/>
    </source>
</evidence>
<evidence type="ECO:0000256" key="1">
    <source>
        <dbReference type="SAM" id="MobiDB-lite"/>
    </source>
</evidence>